<proteinExistence type="predicted"/>
<reference evidence="1" key="1">
    <citation type="submission" date="2022-12" db="EMBL/GenBank/DDBJ databases">
        <title>Chromosome-level genome assembly of the bean flower thrips Megalurothrips usitatus.</title>
        <authorList>
            <person name="Ma L."/>
            <person name="Liu Q."/>
            <person name="Li H."/>
            <person name="Cai W."/>
        </authorList>
    </citation>
    <scope>NUCLEOTIDE SEQUENCE</scope>
    <source>
        <strain evidence="1">Cailab_2022a</strain>
    </source>
</reference>
<dbReference type="AlphaFoldDB" id="A0AAV7XH99"/>
<accession>A0AAV7XH99</accession>
<protein>
    <submittedName>
        <fullName evidence="1">Uncharacterized protein</fullName>
    </submittedName>
</protein>
<sequence length="149" mass="15911">MAFLRLAARCPASATLGCVNPSLHGKSLEPLRAGFLPLSTSSAAAKSASAAAATEALRVGQTGADQASQATKGQRRDVLDASFDDAHAAYKSKTTWEILRAYIVYTLCSSTYLVEHNMQSAEDPPAPVFAEIWRGSRLHNADDISLCQR</sequence>
<organism evidence="1 2">
    <name type="scientific">Megalurothrips usitatus</name>
    <name type="common">bean blossom thrips</name>
    <dbReference type="NCBI Taxonomy" id="439358"/>
    <lineage>
        <taxon>Eukaryota</taxon>
        <taxon>Metazoa</taxon>
        <taxon>Ecdysozoa</taxon>
        <taxon>Arthropoda</taxon>
        <taxon>Hexapoda</taxon>
        <taxon>Insecta</taxon>
        <taxon>Pterygota</taxon>
        <taxon>Neoptera</taxon>
        <taxon>Paraneoptera</taxon>
        <taxon>Thysanoptera</taxon>
        <taxon>Terebrantia</taxon>
        <taxon>Thripoidea</taxon>
        <taxon>Thripidae</taxon>
        <taxon>Megalurothrips</taxon>
    </lineage>
</organism>
<name>A0AAV7XH99_9NEOP</name>
<gene>
    <name evidence="1" type="ORF">ONE63_010532</name>
</gene>
<keyword evidence="2" id="KW-1185">Reference proteome</keyword>
<evidence type="ECO:0000313" key="1">
    <source>
        <dbReference type="EMBL" id="KAJ1523987.1"/>
    </source>
</evidence>
<comment type="caution">
    <text evidence="1">The sequence shown here is derived from an EMBL/GenBank/DDBJ whole genome shotgun (WGS) entry which is preliminary data.</text>
</comment>
<evidence type="ECO:0000313" key="2">
    <source>
        <dbReference type="Proteomes" id="UP001075354"/>
    </source>
</evidence>
<dbReference type="Proteomes" id="UP001075354">
    <property type="component" value="Chromosome 9"/>
</dbReference>
<dbReference type="EMBL" id="JAPTSV010000009">
    <property type="protein sequence ID" value="KAJ1523987.1"/>
    <property type="molecule type" value="Genomic_DNA"/>
</dbReference>